<dbReference type="AlphaFoldDB" id="A0A4Z2IH89"/>
<protein>
    <submittedName>
        <fullName evidence="1">Uncharacterized protein</fullName>
    </submittedName>
</protein>
<sequence length="179" mass="19964">MSVEWLLQAPHPALYLFVDDRIDDKERRRGLIIPPGVQTLVVVVVKKKEIAAYSECGAAANRRAERACLIEEHNSLRRCSSLKDEWMRTGESEETRVAVTHGDISATERRILKNDTSLESLEQIESIGTKTVKIDSTVVDVNDKNSTGWLAGIDLAPSELQKGRAYGCLQIKAPHAYCM</sequence>
<evidence type="ECO:0000313" key="2">
    <source>
        <dbReference type="Proteomes" id="UP000314294"/>
    </source>
</evidence>
<name>A0A4Z2IH89_9TELE</name>
<organism evidence="1 2">
    <name type="scientific">Liparis tanakae</name>
    <name type="common">Tanaka's snailfish</name>
    <dbReference type="NCBI Taxonomy" id="230148"/>
    <lineage>
        <taxon>Eukaryota</taxon>
        <taxon>Metazoa</taxon>
        <taxon>Chordata</taxon>
        <taxon>Craniata</taxon>
        <taxon>Vertebrata</taxon>
        <taxon>Euteleostomi</taxon>
        <taxon>Actinopterygii</taxon>
        <taxon>Neopterygii</taxon>
        <taxon>Teleostei</taxon>
        <taxon>Neoteleostei</taxon>
        <taxon>Acanthomorphata</taxon>
        <taxon>Eupercaria</taxon>
        <taxon>Perciformes</taxon>
        <taxon>Cottioidei</taxon>
        <taxon>Cottales</taxon>
        <taxon>Liparidae</taxon>
        <taxon>Liparis</taxon>
    </lineage>
</organism>
<dbReference type="Proteomes" id="UP000314294">
    <property type="component" value="Unassembled WGS sequence"/>
</dbReference>
<reference evidence="1 2" key="1">
    <citation type="submission" date="2019-03" db="EMBL/GenBank/DDBJ databases">
        <title>First draft genome of Liparis tanakae, snailfish: a comprehensive survey of snailfish specific genes.</title>
        <authorList>
            <person name="Kim W."/>
            <person name="Song I."/>
            <person name="Jeong J.-H."/>
            <person name="Kim D."/>
            <person name="Kim S."/>
            <person name="Ryu S."/>
            <person name="Song J.Y."/>
            <person name="Lee S.K."/>
        </authorList>
    </citation>
    <scope>NUCLEOTIDE SEQUENCE [LARGE SCALE GENOMIC DNA]</scope>
    <source>
        <tissue evidence="1">Muscle</tissue>
    </source>
</reference>
<proteinExistence type="predicted"/>
<evidence type="ECO:0000313" key="1">
    <source>
        <dbReference type="EMBL" id="TNN77167.1"/>
    </source>
</evidence>
<accession>A0A4Z2IH89</accession>
<comment type="caution">
    <text evidence="1">The sequence shown here is derived from an EMBL/GenBank/DDBJ whole genome shotgun (WGS) entry which is preliminary data.</text>
</comment>
<keyword evidence="2" id="KW-1185">Reference proteome</keyword>
<gene>
    <name evidence="1" type="ORF">EYF80_012636</name>
</gene>
<dbReference type="EMBL" id="SRLO01000086">
    <property type="protein sequence ID" value="TNN77167.1"/>
    <property type="molecule type" value="Genomic_DNA"/>
</dbReference>